<sequence length="290" mass="30100">MNTGHRAAPGLPVLDELAAVGPFFEVREPAAERAAGYPVRPFAAVLDPRALVGRVERTRVALGAEPPLGRRIAASIALQAMAAKVLSGPLAALALRGAVLDVRPETLWWSTTPAGEVIALDPLRITVADPPDARLLDPVVEQVLAPLVDAVRARFTVSAAVLWGNVASSVAGAKRVLDIQRPDAAGPVATVAAGLLDHPWLAATGERHPPDLPDRGWTFRRRSCCLYYRVPGGSVCADCVLQDPPPPERRARAGGGGAGAGPDHAAAASSSSRSTSRRGSAAPAGRPNRA</sequence>
<feature type="compositionally biased region" description="Low complexity" evidence="1">
    <location>
        <begin position="261"/>
        <end position="290"/>
    </location>
</feature>
<proteinExistence type="predicted"/>
<dbReference type="GO" id="GO:0051537">
    <property type="term" value="F:2 iron, 2 sulfur cluster binding"/>
    <property type="evidence" value="ECO:0007669"/>
    <property type="project" value="InterPro"/>
</dbReference>
<evidence type="ECO:0000256" key="1">
    <source>
        <dbReference type="SAM" id="MobiDB-lite"/>
    </source>
</evidence>
<dbReference type="EMBL" id="FOUY01000004">
    <property type="protein sequence ID" value="SFM90160.1"/>
    <property type="molecule type" value="Genomic_DNA"/>
</dbReference>
<evidence type="ECO:0000313" key="4">
    <source>
        <dbReference type="Proteomes" id="UP000199614"/>
    </source>
</evidence>
<dbReference type="OrthoDB" id="3290158at2"/>
<keyword evidence="4" id="KW-1185">Reference proteome</keyword>
<evidence type="ECO:0000313" key="3">
    <source>
        <dbReference type="EMBL" id="SFM90160.1"/>
    </source>
</evidence>
<reference evidence="3 4" key="1">
    <citation type="submission" date="2016-10" db="EMBL/GenBank/DDBJ databases">
        <authorList>
            <person name="de Groot N.N."/>
        </authorList>
    </citation>
    <scope>NUCLEOTIDE SEQUENCE [LARGE SCALE GENOMIC DNA]</scope>
    <source>
        <strain evidence="3 4">CGMCC 4.1877</strain>
    </source>
</reference>
<dbReference type="STRING" id="260086.SAMN05216207_1004179"/>
<accession>A0A1I4UN58</accession>
<protein>
    <submittedName>
        <fullName evidence="3">Ferric iron reductase FhuF-like transporter</fullName>
    </submittedName>
</protein>
<feature type="region of interest" description="Disordered" evidence="1">
    <location>
        <begin position="244"/>
        <end position="290"/>
    </location>
</feature>
<dbReference type="RefSeq" id="WP_143105280.1">
    <property type="nucleotide sequence ID" value="NZ_FOUY01000004.1"/>
</dbReference>
<feature type="domain" description="Ferric siderophore reductase C-terminal" evidence="2">
    <location>
        <begin position="221"/>
        <end position="241"/>
    </location>
</feature>
<evidence type="ECO:0000259" key="2">
    <source>
        <dbReference type="Pfam" id="PF11575"/>
    </source>
</evidence>
<dbReference type="InterPro" id="IPR024726">
    <property type="entry name" value="FhuF_C"/>
</dbReference>
<name>A0A1I4UN58_PSUAM</name>
<organism evidence="3 4">
    <name type="scientific">Pseudonocardia ammonioxydans</name>
    <dbReference type="NCBI Taxonomy" id="260086"/>
    <lineage>
        <taxon>Bacteria</taxon>
        <taxon>Bacillati</taxon>
        <taxon>Actinomycetota</taxon>
        <taxon>Actinomycetes</taxon>
        <taxon>Pseudonocardiales</taxon>
        <taxon>Pseudonocardiaceae</taxon>
        <taxon>Pseudonocardia</taxon>
    </lineage>
</organism>
<dbReference type="AlphaFoldDB" id="A0A1I4UN58"/>
<dbReference type="Pfam" id="PF11575">
    <property type="entry name" value="FhuF_C"/>
    <property type="match status" value="1"/>
</dbReference>
<gene>
    <name evidence="3" type="ORF">SAMN05216207_1004179</name>
</gene>
<dbReference type="Proteomes" id="UP000199614">
    <property type="component" value="Unassembled WGS sequence"/>
</dbReference>